<dbReference type="GO" id="GO:0005524">
    <property type="term" value="F:ATP binding"/>
    <property type="evidence" value="ECO:0007669"/>
    <property type="project" value="UniProtKB-UniRule"/>
</dbReference>
<dbReference type="PANTHER" id="PTHR24220:SF470">
    <property type="entry name" value="CELL DIVISION ATP-BINDING PROTEIN FTSE"/>
    <property type="match status" value="1"/>
</dbReference>
<evidence type="ECO:0000259" key="10">
    <source>
        <dbReference type="PROSITE" id="PS50893"/>
    </source>
</evidence>
<evidence type="ECO:0000256" key="8">
    <source>
        <dbReference type="ARBA" id="ARBA00023306"/>
    </source>
</evidence>
<dbReference type="InterPro" id="IPR027417">
    <property type="entry name" value="P-loop_NTPase"/>
</dbReference>
<dbReference type="SMART" id="SM00382">
    <property type="entry name" value="AAA"/>
    <property type="match status" value="1"/>
</dbReference>
<keyword evidence="4 9" id="KW-0132">Cell division</keyword>
<dbReference type="InterPro" id="IPR005286">
    <property type="entry name" value="Cell_div_FtsE"/>
</dbReference>
<keyword evidence="7 9" id="KW-0472">Membrane</keyword>
<reference evidence="11 12" key="1">
    <citation type="submission" date="2018-08" db="EMBL/GenBank/DDBJ databases">
        <title>A genome reference for cultivated species of the human gut microbiota.</title>
        <authorList>
            <person name="Zou Y."/>
            <person name="Xue W."/>
            <person name="Luo G."/>
        </authorList>
    </citation>
    <scope>NUCLEOTIDE SEQUENCE [LARGE SCALE GENOMIC DNA]</scope>
    <source>
        <strain evidence="11 12">AM25-6</strain>
    </source>
</reference>
<dbReference type="InterPro" id="IPR003593">
    <property type="entry name" value="AAA+_ATPase"/>
</dbReference>
<keyword evidence="3 9" id="KW-1003">Cell membrane</keyword>
<comment type="caution">
    <text evidence="11">The sequence shown here is derived from an EMBL/GenBank/DDBJ whole genome shotgun (WGS) entry which is preliminary data.</text>
</comment>
<protein>
    <recommendedName>
        <fullName evidence="2 9">Cell division ATP-binding protein FtsE</fullName>
    </recommendedName>
</protein>
<dbReference type="SUPFAM" id="SSF52540">
    <property type="entry name" value="P-loop containing nucleoside triphosphate hydrolases"/>
    <property type="match status" value="1"/>
</dbReference>
<dbReference type="GeneID" id="98000509"/>
<keyword evidence="5 9" id="KW-0547">Nucleotide-binding</keyword>
<evidence type="ECO:0000256" key="7">
    <source>
        <dbReference type="ARBA" id="ARBA00023136"/>
    </source>
</evidence>
<evidence type="ECO:0000256" key="9">
    <source>
        <dbReference type="RuleBase" id="RU365094"/>
    </source>
</evidence>
<dbReference type="PROSITE" id="PS00211">
    <property type="entry name" value="ABC_TRANSPORTER_1"/>
    <property type="match status" value="1"/>
</dbReference>
<evidence type="ECO:0000256" key="5">
    <source>
        <dbReference type="ARBA" id="ARBA00022741"/>
    </source>
</evidence>
<sequence>MITLNNVSLIYEGGEEAALKDINLNVDKGEFLFIVGKSGAGKSSLLKLILKEISPTYGDISVAGYDLNNLTNKQVPFLRRHVGVVFQDYRLLENRTVYENVAFAMEVMQHKPDKIHKRVPNVLKMVGLKDKARKYPNQLSGGEQQRVAIARSIINNPKILICDEPTGNLDPHTSIGIMKLLHDINRRGTTLLIATHDKTIVDAMQRRVVLLKDGKIIGDRKGGYNN</sequence>
<dbReference type="GO" id="GO:0051301">
    <property type="term" value="P:cell division"/>
    <property type="evidence" value="ECO:0007669"/>
    <property type="project" value="UniProtKB-UniRule"/>
</dbReference>
<dbReference type="GO" id="GO:0016887">
    <property type="term" value="F:ATP hydrolysis activity"/>
    <property type="evidence" value="ECO:0007669"/>
    <property type="project" value="InterPro"/>
</dbReference>
<dbReference type="AlphaFoldDB" id="A0A3E3E0Y8"/>
<comment type="subunit">
    <text evidence="9">Homodimer. Forms a membrane-associated complex with FtsX.</text>
</comment>
<dbReference type="EMBL" id="QUSM01000002">
    <property type="protein sequence ID" value="RGD75212.1"/>
    <property type="molecule type" value="Genomic_DNA"/>
</dbReference>
<dbReference type="Pfam" id="PF00005">
    <property type="entry name" value="ABC_tran"/>
    <property type="match status" value="1"/>
</dbReference>
<dbReference type="FunFam" id="3.40.50.300:FF:000056">
    <property type="entry name" value="Cell division ATP-binding protein FtsE"/>
    <property type="match status" value="1"/>
</dbReference>
<dbReference type="GO" id="GO:0022857">
    <property type="term" value="F:transmembrane transporter activity"/>
    <property type="evidence" value="ECO:0007669"/>
    <property type="project" value="TreeGrafter"/>
</dbReference>
<keyword evidence="8 9" id="KW-0131">Cell cycle</keyword>
<dbReference type="PROSITE" id="PS50893">
    <property type="entry name" value="ABC_TRANSPORTER_2"/>
    <property type="match status" value="1"/>
</dbReference>
<evidence type="ECO:0000256" key="2">
    <source>
        <dbReference type="ARBA" id="ARBA00020019"/>
    </source>
</evidence>
<evidence type="ECO:0000313" key="11">
    <source>
        <dbReference type="EMBL" id="RGD75212.1"/>
    </source>
</evidence>
<dbReference type="GO" id="GO:0005886">
    <property type="term" value="C:plasma membrane"/>
    <property type="evidence" value="ECO:0007669"/>
    <property type="project" value="UniProtKB-SubCell"/>
</dbReference>
<name>A0A3E3E0Y8_9FIRM</name>
<evidence type="ECO:0000256" key="1">
    <source>
        <dbReference type="ARBA" id="ARBA00005417"/>
    </source>
</evidence>
<keyword evidence="6 9" id="KW-0067">ATP-binding</keyword>
<gene>
    <name evidence="9 11" type="primary">ftsE</name>
    <name evidence="11" type="ORF">DW687_02495</name>
</gene>
<evidence type="ECO:0000256" key="6">
    <source>
        <dbReference type="ARBA" id="ARBA00022840"/>
    </source>
</evidence>
<dbReference type="InterPro" id="IPR015854">
    <property type="entry name" value="ABC_transpr_LolD-like"/>
</dbReference>
<evidence type="ECO:0000256" key="3">
    <source>
        <dbReference type="ARBA" id="ARBA00022475"/>
    </source>
</evidence>
<dbReference type="Proteomes" id="UP000261212">
    <property type="component" value="Unassembled WGS sequence"/>
</dbReference>
<feature type="domain" description="ABC transporter" evidence="10">
    <location>
        <begin position="2"/>
        <end position="225"/>
    </location>
</feature>
<comment type="function">
    <text evidence="9">Part of the ABC transporter FtsEX involved in cellular division.</text>
</comment>
<organism evidence="11 12">
    <name type="scientific">Anaerofustis stercorihominis</name>
    <dbReference type="NCBI Taxonomy" id="214853"/>
    <lineage>
        <taxon>Bacteria</taxon>
        <taxon>Bacillati</taxon>
        <taxon>Bacillota</taxon>
        <taxon>Clostridia</taxon>
        <taxon>Eubacteriales</taxon>
        <taxon>Eubacteriaceae</taxon>
        <taxon>Anaerofustis</taxon>
    </lineage>
</organism>
<evidence type="ECO:0000313" key="12">
    <source>
        <dbReference type="Proteomes" id="UP000261212"/>
    </source>
</evidence>
<dbReference type="PANTHER" id="PTHR24220">
    <property type="entry name" value="IMPORT ATP-BINDING PROTEIN"/>
    <property type="match status" value="1"/>
</dbReference>
<dbReference type="NCBIfam" id="TIGR02673">
    <property type="entry name" value="FtsE"/>
    <property type="match status" value="1"/>
</dbReference>
<accession>A0A3E3E0Y8</accession>
<dbReference type="InterPro" id="IPR003439">
    <property type="entry name" value="ABC_transporter-like_ATP-bd"/>
</dbReference>
<comment type="subcellular location">
    <subcellularLocation>
        <location evidence="9">Cell membrane</location>
        <topology evidence="9">Peripheral membrane protein</topology>
        <orientation evidence="9">Cytoplasmic side</orientation>
    </subcellularLocation>
</comment>
<dbReference type="RefSeq" id="WP_007050189.1">
    <property type="nucleotide sequence ID" value="NZ_CABKNJ010000001.1"/>
</dbReference>
<comment type="similarity">
    <text evidence="1 9">Belongs to the ABC transporter superfamily.</text>
</comment>
<dbReference type="Gene3D" id="3.40.50.300">
    <property type="entry name" value="P-loop containing nucleotide triphosphate hydrolases"/>
    <property type="match status" value="1"/>
</dbReference>
<proteinExistence type="inferred from homology"/>
<dbReference type="InterPro" id="IPR017871">
    <property type="entry name" value="ABC_transporter-like_CS"/>
</dbReference>
<evidence type="ECO:0000256" key="4">
    <source>
        <dbReference type="ARBA" id="ARBA00022618"/>
    </source>
</evidence>